<dbReference type="Proteomes" id="UP000065822">
    <property type="component" value="Chromosome"/>
</dbReference>
<gene>
    <name evidence="2" type="ORF">AXF12_07580</name>
</gene>
<evidence type="ECO:0008006" key="4">
    <source>
        <dbReference type="Google" id="ProtNLM"/>
    </source>
</evidence>
<dbReference type="RefSeq" id="WP_066429906.1">
    <property type="nucleotide sequence ID" value="NZ_CP014227.1"/>
</dbReference>
<dbReference type="EMBL" id="CP014227">
    <property type="protein sequence ID" value="AMD85383.1"/>
    <property type="molecule type" value="Genomic_DNA"/>
</dbReference>
<protein>
    <recommendedName>
        <fullName evidence="4">Outer membrane protein beta-barrel domain-containing protein</fullName>
    </recommendedName>
</protein>
<reference evidence="2 3" key="1">
    <citation type="submission" date="2016-02" db="EMBL/GenBank/DDBJ databases">
        <authorList>
            <person name="Holder M.E."/>
            <person name="Ajami N.J."/>
            <person name="Petrosino J.F."/>
        </authorList>
    </citation>
    <scope>NUCLEOTIDE SEQUENCE [LARGE SCALE GENOMIC DNA]</scope>
    <source>
        <strain evidence="2 3">CCUG 32990</strain>
    </source>
</reference>
<keyword evidence="3" id="KW-1185">Reference proteome</keyword>
<feature type="signal peptide" evidence="1">
    <location>
        <begin position="1"/>
        <end position="18"/>
    </location>
</feature>
<proteinExistence type="predicted"/>
<accession>A0ABM5XE30</accession>
<organism evidence="2 3">
    <name type="scientific">Capnocytophaga haemolytica</name>
    <dbReference type="NCBI Taxonomy" id="45243"/>
    <lineage>
        <taxon>Bacteria</taxon>
        <taxon>Pseudomonadati</taxon>
        <taxon>Bacteroidota</taxon>
        <taxon>Flavobacteriia</taxon>
        <taxon>Flavobacteriales</taxon>
        <taxon>Flavobacteriaceae</taxon>
        <taxon>Capnocytophaga</taxon>
    </lineage>
</organism>
<evidence type="ECO:0000313" key="3">
    <source>
        <dbReference type="Proteomes" id="UP000065822"/>
    </source>
</evidence>
<evidence type="ECO:0000313" key="2">
    <source>
        <dbReference type="EMBL" id="AMD85383.1"/>
    </source>
</evidence>
<sequence length="204" mass="23650">MKIFIISILTIMSSIAFAQEGNAVSVIDSTMATRNTTITTKTDAELKHQIGIGISKFVNAAFPSDSNAFLVEYRYLTPPKIAYRAGGDYRVDSSKDSSYEFALKIGVDWLFKDYKHWKFYYGIDLWGRYLYYKDRKQHFTNLAVNPFLGIQYQITKNFSVCTEPGFFVKYNINKDNKTFDPNNRNTWVESRLAKIGFIQLNFHF</sequence>
<keyword evidence="1" id="KW-0732">Signal</keyword>
<name>A0ABM5XE30_9FLAO</name>
<evidence type="ECO:0000256" key="1">
    <source>
        <dbReference type="SAM" id="SignalP"/>
    </source>
</evidence>
<feature type="chain" id="PRO_5045038651" description="Outer membrane protein beta-barrel domain-containing protein" evidence="1">
    <location>
        <begin position="19"/>
        <end position="204"/>
    </location>
</feature>